<keyword evidence="2" id="KW-0812">Transmembrane</keyword>
<feature type="transmembrane region" description="Helical" evidence="2">
    <location>
        <begin position="32"/>
        <end position="57"/>
    </location>
</feature>
<evidence type="ECO:0000259" key="3">
    <source>
        <dbReference type="Pfam" id="PF13828"/>
    </source>
</evidence>
<dbReference type="InterPro" id="IPR025241">
    <property type="entry name" value="DUF4190"/>
</dbReference>
<feature type="region of interest" description="Disordered" evidence="1">
    <location>
        <begin position="1"/>
        <end position="20"/>
    </location>
</feature>
<evidence type="ECO:0000313" key="5">
    <source>
        <dbReference type="Proteomes" id="UP000292935"/>
    </source>
</evidence>
<feature type="transmembrane region" description="Helical" evidence="2">
    <location>
        <begin position="69"/>
        <end position="102"/>
    </location>
</feature>
<dbReference type="Pfam" id="PF13828">
    <property type="entry name" value="DUF4190"/>
    <property type="match status" value="1"/>
</dbReference>
<evidence type="ECO:0000256" key="2">
    <source>
        <dbReference type="SAM" id="Phobius"/>
    </source>
</evidence>
<gene>
    <name evidence="4" type="ORF">ESP57_08580</name>
</gene>
<sequence length="109" mass="11467">MQPPATPPAPMRLGHAPSPDPNATNAFAKVSVALLAGTLVLGLNASITAVIFGHLAWAQLRRVPQRGRGLALTGIIGGYVMTAVWFVVGFVLIALVILWPYLLWGLAEG</sequence>
<organism evidence="4 5">
    <name type="scientific">Agromyces fucosus</name>
    <dbReference type="NCBI Taxonomy" id="41985"/>
    <lineage>
        <taxon>Bacteria</taxon>
        <taxon>Bacillati</taxon>
        <taxon>Actinomycetota</taxon>
        <taxon>Actinomycetes</taxon>
        <taxon>Micrococcales</taxon>
        <taxon>Microbacteriaceae</taxon>
        <taxon>Agromyces</taxon>
    </lineage>
</organism>
<dbReference type="Proteomes" id="UP000292935">
    <property type="component" value="Unassembled WGS sequence"/>
</dbReference>
<accession>A0A4Q2JLH8</accession>
<feature type="domain" description="DUF4190" evidence="3">
    <location>
        <begin position="33"/>
        <end position="87"/>
    </location>
</feature>
<keyword evidence="2" id="KW-1133">Transmembrane helix</keyword>
<keyword evidence="5" id="KW-1185">Reference proteome</keyword>
<keyword evidence="2" id="KW-0472">Membrane</keyword>
<comment type="caution">
    <text evidence="4">The sequence shown here is derived from an EMBL/GenBank/DDBJ whole genome shotgun (WGS) entry which is preliminary data.</text>
</comment>
<dbReference type="EMBL" id="SDPO01000002">
    <property type="protein sequence ID" value="RXZ49005.1"/>
    <property type="molecule type" value="Genomic_DNA"/>
</dbReference>
<dbReference type="AlphaFoldDB" id="A0A4Q2JLH8"/>
<proteinExistence type="predicted"/>
<reference evidence="4 5" key="1">
    <citation type="submission" date="2019-01" db="EMBL/GenBank/DDBJ databases">
        <authorList>
            <person name="Li J."/>
        </authorList>
    </citation>
    <scope>NUCLEOTIDE SEQUENCE [LARGE SCALE GENOMIC DNA]</scope>
    <source>
        <strain evidence="4 5">CCUG 35506</strain>
    </source>
</reference>
<dbReference type="OrthoDB" id="4374883at2"/>
<protein>
    <submittedName>
        <fullName evidence="4">DUF4190 domain-containing protein</fullName>
    </submittedName>
</protein>
<dbReference type="RefSeq" id="WP_115958916.1">
    <property type="nucleotide sequence ID" value="NZ_SDPO01000002.1"/>
</dbReference>
<evidence type="ECO:0000313" key="4">
    <source>
        <dbReference type="EMBL" id="RXZ49005.1"/>
    </source>
</evidence>
<evidence type="ECO:0000256" key="1">
    <source>
        <dbReference type="SAM" id="MobiDB-lite"/>
    </source>
</evidence>
<feature type="compositionally biased region" description="Pro residues" evidence="1">
    <location>
        <begin position="1"/>
        <end position="10"/>
    </location>
</feature>
<name>A0A4Q2JLH8_9MICO</name>